<dbReference type="SUPFAM" id="SSF100920">
    <property type="entry name" value="Heat shock protein 70kD (HSP70), peptide-binding domain"/>
    <property type="match status" value="1"/>
</dbReference>
<organism evidence="6 7">
    <name type="scientific">Novosphingobium umbonatum</name>
    <dbReference type="NCBI Taxonomy" id="1908524"/>
    <lineage>
        <taxon>Bacteria</taxon>
        <taxon>Pseudomonadati</taxon>
        <taxon>Pseudomonadota</taxon>
        <taxon>Alphaproteobacteria</taxon>
        <taxon>Sphingomonadales</taxon>
        <taxon>Sphingomonadaceae</taxon>
        <taxon>Novosphingobium</taxon>
    </lineage>
</organism>
<dbReference type="GO" id="GO:0140662">
    <property type="term" value="F:ATP-dependent protein folding chaperone"/>
    <property type="evidence" value="ECO:0007669"/>
    <property type="project" value="InterPro"/>
</dbReference>
<dbReference type="InterPro" id="IPR029047">
    <property type="entry name" value="HSP70_peptide-bd_sf"/>
</dbReference>
<keyword evidence="7" id="KW-1185">Reference proteome</keyword>
<keyword evidence="2 5" id="KW-0547">Nucleotide-binding</keyword>
<dbReference type="PROSITE" id="PS00329">
    <property type="entry name" value="HSP70_2"/>
    <property type="match status" value="1"/>
</dbReference>
<dbReference type="InterPro" id="IPR018181">
    <property type="entry name" value="Heat_shock_70_CS"/>
</dbReference>
<dbReference type="SUPFAM" id="SSF53067">
    <property type="entry name" value="Actin-like ATPase domain"/>
    <property type="match status" value="2"/>
</dbReference>
<dbReference type="PANTHER" id="PTHR19375">
    <property type="entry name" value="HEAT SHOCK PROTEIN 70KDA"/>
    <property type="match status" value="1"/>
</dbReference>
<dbReference type="FunFam" id="3.30.420.40:FF:000071">
    <property type="entry name" value="Molecular chaperone DnaK"/>
    <property type="match status" value="1"/>
</dbReference>
<dbReference type="InterPro" id="IPR013126">
    <property type="entry name" value="Hsp_70_fam"/>
</dbReference>
<dbReference type="Gene3D" id="3.90.640.10">
    <property type="entry name" value="Actin, Chain A, domain 4"/>
    <property type="match status" value="1"/>
</dbReference>
<dbReference type="PRINTS" id="PR00301">
    <property type="entry name" value="HEATSHOCK70"/>
</dbReference>
<dbReference type="AlphaFoldDB" id="A0A437N7S3"/>
<accession>A0A437N7S3</accession>
<gene>
    <name evidence="6" type="ORF">EOE18_07785</name>
</gene>
<sequence>MLIGIDLGTTNSAVAIWRDGRSQLVPNAHGDFLTPSAVHMDTSGKVSIGAAALDRLADDPANTATSFKRHMGTQRSTSMGGKAWNAEELSALVLRSLCDDVEAFVGARPVEAVITVPAYFNDRQRKATRRAGELAGLTVRRLINEPTAAALAFGLQDKSDREPFLVFDLGGGTFDVSIVEMFEGIVEVRASAGDNRLGGDDFNAALASLARPRADPQGVLDGLAQNRREAVLLRAAEKARRALTQAGEVEFAFTLGEQTYATRVTESEFEAAVEGLLRRLRDPVVRSLRDCGMDPAELSDIVLVGGATRMPVVRRAITRMFARFPNSTVHPDHAVALGAAVQAGLLARDAALEEVRITDVCPFTLGIDVAERDAHGAMVDGLFSPIIERNTPVPVSRMGRYHTMGDNQKKIELNIYQGEARLVADNIRLGQLSVPVPPRPAGEISVDVRFSYDSSGLLEVDVSVPETGLTRNLVIVDEEDRRDAREMEKRREALARLKFHPREDAVHVALMARAGRMYEDHIGELRQMIGHWMTAFAGALESQDLRRIAEARTMLEARLEELEGPAIL</sequence>
<evidence type="ECO:0000256" key="5">
    <source>
        <dbReference type="RuleBase" id="RU003322"/>
    </source>
</evidence>
<dbReference type="Proteomes" id="UP000282837">
    <property type="component" value="Unassembled WGS sequence"/>
</dbReference>
<dbReference type="InterPro" id="IPR043129">
    <property type="entry name" value="ATPase_NBD"/>
</dbReference>
<comment type="similarity">
    <text evidence="1 5">Belongs to the heat shock protein 70 family.</text>
</comment>
<dbReference type="Pfam" id="PF00012">
    <property type="entry name" value="HSP70"/>
    <property type="match status" value="2"/>
</dbReference>
<evidence type="ECO:0000256" key="1">
    <source>
        <dbReference type="ARBA" id="ARBA00007381"/>
    </source>
</evidence>
<reference evidence="6 7" key="1">
    <citation type="submission" date="2019-01" db="EMBL/GenBank/DDBJ databases">
        <authorList>
            <person name="Chen W.-M."/>
        </authorList>
    </citation>
    <scope>NUCLEOTIDE SEQUENCE [LARGE SCALE GENOMIC DNA]</scope>
    <source>
        <strain evidence="6 7">FSY-9</strain>
    </source>
</reference>
<keyword evidence="4" id="KW-0143">Chaperone</keyword>
<dbReference type="GO" id="GO:0005524">
    <property type="term" value="F:ATP binding"/>
    <property type="evidence" value="ECO:0007669"/>
    <property type="project" value="UniProtKB-KW"/>
</dbReference>
<dbReference type="OrthoDB" id="9766019at2"/>
<evidence type="ECO:0000256" key="2">
    <source>
        <dbReference type="ARBA" id="ARBA00022741"/>
    </source>
</evidence>
<evidence type="ECO:0000313" key="6">
    <source>
        <dbReference type="EMBL" id="RVU05958.1"/>
    </source>
</evidence>
<proteinExistence type="inferred from homology"/>
<keyword evidence="3 5" id="KW-0067">ATP-binding</keyword>
<comment type="caution">
    <text evidence="6">The sequence shown here is derived from an EMBL/GenBank/DDBJ whole genome shotgun (WGS) entry which is preliminary data.</text>
</comment>
<evidence type="ECO:0000313" key="7">
    <source>
        <dbReference type="Proteomes" id="UP000282837"/>
    </source>
</evidence>
<dbReference type="RefSeq" id="WP_127707923.1">
    <property type="nucleotide sequence ID" value="NZ_SACO01000004.1"/>
</dbReference>
<dbReference type="EMBL" id="SACO01000004">
    <property type="protein sequence ID" value="RVU05958.1"/>
    <property type="molecule type" value="Genomic_DNA"/>
</dbReference>
<protein>
    <submittedName>
        <fullName evidence="6">Molecular chaperone HscC</fullName>
    </submittedName>
</protein>
<evidence type="ECO:0000256" key="3">
    <source>
        <dbReference type="ARBA" id="ARBA00022840"/>
    </source>
</evidence>
<dbReference type="Gene3D" id="2.60.34.10">
    <property type="entry name" value="Substrate Binding Domain Of DNAk, Chain A, domain 1"/>
    <property type="match status" value="1"/>
</dbReference>
<dbReference type="PROSITE" id="PS00297">
    <property type="entry name" value="HSP70_1"/>
    <property type="match status" value="1"/>
</dbReference>
<dbReference type="PROSITE" id="PS01036">
    <property type="entry name" value="HSP70_3"/>
    <property type="match status" value="1"/>
</dbReference>
<name>A0A437N7S3_9SPHN</name>
<dbReference type="Gene3D" id="3.30.420.40">
    <property type="match status" value="2"/>
</dbReference>
<evidence type="ECO:0000256" key="4">
    <source>
        <dbReference type="ARBA" id="ARBA00023186"/>
    </source>
</evidence>